<evidence type="ECO:0000313" key="2">
    <source>
        <dbReference type="EMBL" id="MCF5110416.1"/>
    </source>
</evidence>
<evidence type="ECO:0000313" key="3">
    <source>
        <dbReference type="Proteomes" id="UP000814003"/>
    </source>
</evidence>
<proteinExistence type="predicted"/>
<gene>
    <name evidence="2" type="ORF">GIW56_26790</name>
</gene>
<name>A0ABS9FDJ5_9PSED</name>
<feature type="transmembrane region" description="Helical" evidence="1">
    <location>
        <begin position="60"/>
        <end position="80"/>
    </location>
</feature>
<sequence>MNGIFTASSIKKAVWSVVFFCIAWAATKAFDYFLDFTILSTIWAGILYGAALLKQEIPTPLWQLIALLLFALLLSLYIFFQNRTLHATNIENERLKNPPVRTKPPMPQLSDIEHSVLMTIAALLENNQCPDDHDIMEQLSLTRLPTQAAIDVLTDRSLITIEYDANFHNYWELTPKGRIYALNPENQKRK</sequence>
<keyword evidence="1" id="KW-0812">Transmembrane</keyword>
<evidence type="ECO:0000256" key="1">
    <source>
        <dbReference type="SAM" id="Phobius"/>
    </source>
</evidence>
<dbReference type="EMBL" id="WKED01000083">
    <property type="protein sequence ID" value="MCF5110416.1"/>
    <property type="molecule type" value="Genomic_DNA"/>
</dbReference>
<evidence type="ECO:0008006" key="4">
    <source>
        <dbReference type="Google" id="ProtNLM"/>
    </source>
</evidence>
<keyword evidence="3" id="KW-1185">Reference proteome</keyword>
<dbReference type="RefSeq" id="WP_236384499.1">
    <property type="nucleotide sequence ID" value="NZ_WKED01000083.1"/>
</dbReference>
<comment type="caution">
    <text evidence="2">The sequence shown here is derived from an EMBL/GenBank/DDBJ whole genome shotgun (WGS) entry which is preliminary data.</text>
</comment>
<protein>
    <recommendedName>
        <fullName evidence="4">MarR family transcriptional regulator</fullName>
    </recommendedName>
</protein>
<organism evidence="2 3">
    <name type="scientific">Pseudomonas gessardii</name>
    <dbReference type="NCBI Taxonomy" id="78544"/>
    <lineage>
        <taxon>Bacteria</taxon>
        <taxon>Pseudomonadati</taxon>
        <taxon>Pseudomonadota</taxon>
        <taxon>Gammaproteobacteria</taxon>
        <taxon>Pseudomonadales</taxon>
        <taxon>Pseudomonadaceae</taxon>
        <taxon>Pseudomonas</taxon>
    </lineage>
</organism>
<reference evidence="2 3" key="1">
    <citation type="submission" date="2019-11" db="EMBL/GenBank/DDBJ databases">
        <title>Epiphytic Pseudomonas syringae from cherry orchards.</title>
        <authorList>
            <person name="Hulin M.T."/>
        </authorList>
    </citation>
    <scope>NUCLEOTIDE SEQUENCE [LARGE SCALE GENOMIC DNA]</scope>
    <source>
        <strain evidence="2 3">PA-6-5B</strain>
    </source>
</reference>
<accession>A0ABS9FDJ5</accession>
<dbReference type="Proteomes" id="UP000814003">
    <property type="component" value="Unassembled WGS sequence"/>
</dbReference>
<feature type="transmembrane region" description="Helical" evidence="1">
    <location>
        <begin position="12"/>
        <end position="30"/>
    </location>
</feature>
<keyword evidence="1" id="KW-0472">Membrane</keyword>
<keyword evidence="1" id="KW-1133">Transmembrane helix</keyword>